<feature type="domain" description="Glycosyl hydrolases family 22 (GH22)" evidence="6">
    <location>
        <begin position="100"/>
        <end position="118"/>
    </location>
</feature>
<comment type="similarity">
    <text evidence="4">Belongs to the glycosyl hydrolase 22 family.</text>
</comment>
<dbReference type="GO" id="GO:0003796">
    <property type="term" value="F:lysozyme activity"/>
    <property type="evidence" value="ECO:0007669"/>
    <property type="project" value="UniProtKB-EC"/>
</dbReference>
<dbReference type="PRINTS" id="PR00135">
    <property type="entry name" value="LYZLACT"/>
</dbReference>
<dbReference type="EMBL" id="KC897692">
    <property type="protein sequence ID" value="AGO06639.1"/>
    <property type="molecule type" value="mRNA"/>
</dbReference>
<sequence length="153" mass="17365">MNMFQIIALVLIVMINGSLGGRKSKCEVVRALRAEGAKDSDMRDWLCLVAHESSYRYDVTHKNDGGSTDYGIFQMDDKYTCGNADGTSTSICWRIRTFGCEDACSTFIDSDIRNDANCAVRVRNCDGFRRWYGWVNNCSSDELEKPDYDFEDC</sequence>
<keyword evidence="2" id="KW-0929">Antimicrobial</keyword>
<dbReference type="EC" id="3.2.1.17" evidence="1"/>
<evidence type="ECO:0000256" key="5">
    <source>
        <dbReference type="SAM" id="SignalP"/>
    </source>
</evidence>
<dbReference type="Pfam" id="PF00062">
    <property type="entry name" value="Lys"/>
    <property type="match status" value="1"/>
</dbReference>
<organism evidence="7">
    <name type="scientific">Ruditapes philippinarum</name>
    <name type="common">Japanese carpet shell</name>
    <name type="synonym">Venerupis philippinarum</name>
    <dbReference type="NCBI Taxonomy" id="129788"/>
    <lineage>
        <taxon>Eukaryota</taxon>
        <taxon>Metazoa</taxon>
        <taxon>Spiralia</taxon>
        <taxon>Lophotrochozoa</taxon>
        <taxon>Mollusca</taxon>
        <taxon>Bivalvia</taxon>
        <taxon>Autobranchia</taxon>
        <taxon>Heteroconchia</taxon>
        <taxon>Euheterodonta</taxon>
        <taxon>Imparidentia</taxon>
        <taxon>Neoheterodontei</taxon>
        <taxon>Venerida</taxon>
        <taxon>Veneroidea</taxon>
        <taxon>Veneridae</taxon>
        <taxon>Ruditapes</taxon>
    </lineage>
</organism>
<dbReference type="GO" id="GO:0031640">
    <property type="term" value="P:killing of cells of another organism"/>
    <property type="evidence" value="ECO:0007669"/>
    <property type="project" value="UniProtKB-KW"/>
</dbReference>
<dbReference type="PROSITE" id="PS00128">
    <property type="entry name" value="GLYCOSYL_HYDROL_F22_1"/>
    <property type="match status" value="1"/>
</dbReference>
<feature type="signal peptide" evidence="5">
    <location>
        <begin position="1"/>
        <end position="20"/>
    </location>
</feature>
<dbReference type="Gene3D" id="1.10.530.10">
    <property type="match status" value="1"/>
</dbReference>
<accession>R9WXF4</accession>
<name>R9WXF4_RUDPH</name>
<dbReference type="AlphaFoldDB" id="R9WXF4"/>
<evidence type="ECO:0000256" key="1">
    <source>
        <dbReference type="ARBA" id="ARBA00012732"/>
    </source>
</evidence>
<keyword evidence="3" id="KW-1015">Disulfide bond</keyword>
<dbReference type="SMR" id="R9WXF4"/>
<dbReference type="CDD" id="cd16899">
    <property type="entry name" value="LYZ_C_invert"/>
    <property type="match status" value="1"/>
</dbReference>
<dbReference type="GO" id="GO:0042742">
    <property type="term" value="P:defense response to bacterium"/>
    <property type="evidence" value="ECO:0007669"/>
    <property type="project" value="UniProtKB-KW"/>
</dbReference>
<dbReference type="InterPro" id="IPR019799">
    <property type="entry name" value="Glyco_hydro_22_CS"/>
</dbReference>
<dbReference type="PANTHER" id="PTHR11407:SF63">
    <property type="entry name" value="LYSOZYME C"/>
    <property type="match status" value="1"/>
</dbReference>
<dbReference type="SUPFAM" id="SSF53955">
    <property type="entry name" value="Lysozyme-like"/>
    <property type="match status" value="1"/>
</dbReference>
<evidence type="ECO:0000313" key="7">
    <source>
        <dbReference type="EMBL" id="AGO06639.1"/>
    </source>
</evidence>
<dbReference type="PANTHER" id="PTHR11407">
    <property type="entry name" value="LYSOZYME C"/>
    <property type="match status" value="1"/>
</dbReference>
<evidence type="ECO:0000256" key="4">
    <source>
        <dbReference type="RuleBase" id="RU004440"/>
    </source>
</evidence>
<proteinExistence type="evidence at transcript level"/>
<dbReference type="PROSITE" id="PS51348">
    <property type="entry name" value="GLYCOSYL_HYDROL_F22_2"/>
    <property type="match status" value="1"/>
</dbReference>
<dbReference type="InterPro" id="IPR023346">
    <property type="entry name" value="Lysozyme-like_dom_sf"/>
</dbReference>
<evidence type="ECO:0000256" key="2">
    <source>
        <dbReference type="ARBA" id="ARBA00022638"/>
    </source>
</evidence>
<feature type="chain" id="PRO_5004492456" description="lysozyme" evidence="5">
    <location>
        <begin position="21"/>
        <end position="153"/>
    </location>
</feature>
<evidence type="ECO:0000259" key="6">
    <source>
        <dbReference type="PROSITE" id="PS00128"/>
    </source>
</evidence>
<dbReference type="SMART" id="SM00263">
    <property type="entry name" value="LYZ1"/>
    <property type="match status" value="1"/>
</dbReference>
<keyword evidence="2" id="KW-0081">Bacteriolytic enzyme</keyword>
<keyword evidence="5" id="KW-0732">Signal</keyword>
<evidence type="ECO:0000256" key="3">
    <source>
        <dbReference type="ARBA" id="ARBA00023157"/>
    </source>
</evidence>
<reference evidence="7" key="1">
    <citation type="submission" date="2013-04" db="EMBL/GenBank/DDBJ databases">
        <title>Cloning and mRNA expression of c-type lysozyme of Ruditapes philippinarum.</title>
        <authorList>
            <person name="Zhao J."/>
            <person name="Wang Q."/>
            <person name="Zhang Y."/>
        </authorList>
    </citation>
    <scope>NUCLEOTIDE SEQUENCE</scope>
</reference>
<dbReference type="InterPro" id="IPR001916">
    <property type="entry name" value="Glyco_hydro_22"/>
</dbReference>
<protein>
    <recommendedName>
        <fullName evidence="1">lysozyme</fullName>
        <ecNumber evidence="1">3.2.1.17</ecNumber>
    </recommendedName>
</protein>